<evidence type="ECO:0000313" key="3">
    <source>
        <dbReference type="EMBL" id="RMJ02130.1"/>
    </source>
</evidence>
<dbReference type="Pfam" id="PF09839">
    <property type="entry name" value="DUF2066"/>
    <property type="match status" value="1"/>
</dbReference>
<keyword evidence="2" id="KW-0732">Signal</keyword>
<protein>
    <recommendedName>
        <fullName evidence="5">DUF2066 domain-containing protein</fullName>
    </recommendedName>
</protein>
<proteinExistence type="predicted"/>
<feature type="region of interest" description="Disordered" evidence="1">
    <location>
        <begin position="351"/>
        <end position="389"/>
    </location>
</feature>
<dbReference type="AlphaFoldDB" id="A0A3M2RA10"/>
<evidence type="ECO:0008006" key="5">
    <source>
        <dbReference type="Google" id="ProtNLM"/>
    </source>
</evidence>
<gene>
    <name evidence="3" type="ORF">DOQ08_02926</name>
</gene>
<feature type="chain" id="PRO_5018039754" description="DUF2066 domain-containing protein" evidence="2">
    <location>
        <begin position="24"/>
        <end position="415"/>
    </location>
</feature>
<evidence type="ECO:0000256" key="1">
    <source>
        <dbReference type="SAM" id="MobiDB-lite"/>
    </source>
</evidence>
<sequence length="415" mass="43973">MKRAVLVAITMVCALFVAAPATAVTITGLYNADVPISGTSSSSVKAGYEAGLREVLVRVSGSRDVLALDGVDELLANAESLVLSYQVGQSESQSRMQMSFGAVGVNRALAALNAPVWGANRPLTLAWIAVEDRGQRQLITGKSESSQAGGAGEWHDHFIAAASERGLPMVFPGEQFSGDRALLSDLWGQFVDRIEKASEGQAYDMITLMRISRSGGQWRAGWVFQGMGLDASERSASAGTPAELATKVVDQWAELYASRYAVSAGNVADSPAVDVVLDGVTSLADYGNVVKALESMTPVRAVGASRIRGERLTLEVAFSGELNQLREYIALDPRFIVQTADDKATIVETAEEVQSTAPADQEGQEGGAQSSDASGPAYQSLPEGDEQDAADAFESLYEVLYYRWQSAPGRGGSNS</sequence>
<dbReference type="Proteomes" id="UP000265903">
    <property type="component" value="Unassembled WGS sequence"/>
</dbReference>
<accession>A0A3M2RA10</accession>
<feature type="signal peptide" evidence="2">
    <location>
        <begin position="1"/>
        <end position="23"/>
    </location>
</feature>
<comment type="caution">
    <text evidence="3">The sequence shown here is derived from an EMBL/GenBank/DDBJ whole genome shotgun (WGS) entry which is preliminary data.</text>
</comment>
<keyword evidence="4" id="KW-1185">Reference proteome</keyword>
<organism evidence="3 4">
    <name type="scientific">Marinobacter litoralis</name>
    <dbReference type="NCBI Taxonomy" id="187981"/>
    <lineage>
        <taxon>Bacteria</taxon>
        <taxon>Pseudomonadati</taxon>
        <taxon>Pseudomonadota</taxon>
        <taxon>Gammaproteobacteria</taxon>
        <taxon>Pseudomonadales</taxon>
        <taxon>Marinobacteraceae</taxon>
        <taxon>Marinobacter</taxon>
    </lineage>
</organism>
<dbReference type="InterPro" id="IPR018642">
    <property type="entry name" value="DUF2066"/>
</dbReference>
<evidence type="ECO:0000313" key="4">
    <source>
        <dbReference type="Proteomes" id="UP000265903"/>
    </source>
</evidence>
<reference evidence="3 4" key="1">
    <citation type="submission" date="2018-08" db="EMBL/GenBank/DDBJ databases">
        <title>Whole Genome Sequence of the Moderate Halophilic Marine Bacterium Marinobacter litoralis Sw-45.</title>
        <authorList>
            <person name="Musa H."/>
        </authorList>
    </citation>
    <scope>NUCLEOTIDE SEQUENCE [LARGE SCALE GENOMIC DNA]</scope>
    <source>
        <strain evidence="3 4">Sw-45</strain>
    </source>
</reference>
<dbReference type="EMBL" id="QMDL01000004">
    <property type="protein sequence ID" value="RMJ02130.1"/>
    <property type="molecule type" value="Genomic_DNA"/>
</dbReference>
<name>A0A3M2RA10_9GAMM</name>
<evidence type="ECO:0000256" key="2">
    <source>
        <dbReference type="SAM" id="SignalP"/>
    </source>
</evidence>